<feature type="domain" description="SGNH hydrolase-type esterase" evidence="1">
    <location>
        <begin position="54"/>
        <end position="214"/>
    </location>
</feature>
<dbReference type="PANTHER" id="PTHR30383">
    <property type="entry name" value="THIOESTERASE 1/PROTEASE 1/LYSOPHOSPHOLIPASE L1"/>
    <property type="match status" value="1"/>
</dbReference>
<proteinExistence type="predicted"/>
<evidence type="ECO:0000259" key="1">
    <source>
        <dbReference type="Pfam" id="PF13472"/>
    </source>
</evidence>
<dbReference type="Pfam" id="PF13472">
    <property type="entry name" value="Lipase_GDSL_2"/>
    <property type="match status" value="1"/>
</dbReference>
<dbReference type="InterPro" id="IPR051532">
    <property type="entry name" value="Ester_Hydrolysis_Enzymes"/>
</dbReference>
<dbReference type="InterPro" id="IPR036514">
    <property type="entry name" value="SGNH_hydro_sf"/>
</dbReference>
<sequence>MKYIYSVLAMLAGAGTVMGQQAEKKIDSSYANSYYVGRMEIFRTLPVQKGAIVFLGNSITERAQWGELLPGKAIVNRGIGGDNSFGVLARLDTILLTKPAKLFIDIGINDLGRGLPVVVIANNYERILQRVKTLSPKTKVFAQSVLPLNEAVLKAEYLKNKKALIIELNERIRSLATQYGATYVDLHNAVFADEHGDLKQPLTVDGIHLAPKAYVLWVDYLKSKKYL</sequence>
<accession>A0ABY6J369</accession>
<dbReference type="Gene3D" id="3.40.50.1110">
    <property type="entry name" value="SGNH hydrolase"/>
    <property type="match status" value="1"/>
</dbReference>
<gene>
    <name evidence="2" type="ORF">MKQ68_21325</name>
</gene>
<evidence type="ECO:0000313" key="2">
    <source>
        <dbReference type="EMBL" id="UYQ92627.1"/>
    </source>
</evidence>
<name>A0ABY6J369_9BACT</name>
<dbReference type="SUPFAM" id="SSF52266">
    <property type="entry name" value="SGNH hydrolase"/>
    <property type="match status" value="1"/>
</dbReference>
<dbReference type="RefSeq" id="WP_244836149.1">
    <property type="nucleotide sequence ID" value="NZ_CP107006.1"/>
</dbReference>
<reference evidence="2" key="1">
    <citation type="submission" date="2022-10" db="EMBL/GenBank/DDBJ databases">
        <title>Chitinophaga sp. nov., isolated from soil.</title>
        <authorList>
            <person name="Jeon C.O."/>
        </authorList>
    </citation>
    <scope>NUCLEOTIDE SEQUENCE</scope>
    <source>
        <strain evidence="2">R8</strain>
    </source>
</reference>
<protein>
    <submittedName>
        <fullName evidence="2">GDSL-type esterase/lipase family protein</fullName>
    </submittedName>
</protein>
<organism evidence="2 3">
    <name type="scientific">Chitinophaga horti</name>
    <dbReference type="NCBI Taxonomy" id="2920382"/>
    <lineage>
        <taxon>Bacteria</taxon>
        <taxon>Pseudomonadati</taxon>
        <taxon>Bacteroidota</taxon>
        <taxon>Chitinophagia</taxon>
        <taxon>Chitinophagales</taxon>
        <taxon>Chitinophagaceae</taxon>
        <taxon>Chitinophaga</taxon>
    </lineage>
</organism>
<dbReference type="Proteomes" id="UP001162741">
    <property type="component" value="Chromosome"/>
</dbReference>
<evidence type="ECO:0000313" key="3">
    <source>
        <dbReference type="Proteomes" id="UP001162741"/>
    </source>
</evidence>
<keyword evidence="3" id="KW-1185">Reference proteome</keyword>
<dbReference type="PANTHER" id="PTHR30383:SF5">
    <property type="entry name" value="SGNH HYDROLASE-TYPE ESTERASE DOMAIN-CONTAINING PROTEIN"/>
    <property type="match status" value="1"/>
</dbReference>
<dbReference type="InterPro" id="IPR013830">
    <property type="entry name" value="SGNH_hydro"/>
</dbReference>
<dbReference type="EMBL" id="CP107006">
    <property type="protein sequence ID" value="UYQ92627.1"/>
    <property type="molecule type" value="Genomic_DNA"/>
</dbReference>